<evidence type="ECO:0000313" key="1">
    <source>
        <dbReference type="EMBL" id="GGX34365.1"/>
    </source>
</evidence>
<reference evidence="1 2" key="1">
    <citation type="journal article" date="2014" name="Int. J. Syst. Evol. Microbiol.">
        <title>Complete genome sequence of Corynebacterium casei LMG S-19264T (=DSM 44701T), isolated from a smear-ripened cheese.</title>
        <authorList>
            <consortium name="US DOE Joint Genome Institute (JGI-PGF)"/>
            <person name="Walter F."/>
            <person name="Albersmeier A."/>
            <person name="Kalinowski J."/>
            <person name="Ruckert C."/>
        </authorList>
    </citation>
    <scope>NUCLEOTIDE SEQUENCE [LARGE SCALE GENOMIC DNA]</scope>
    <source>
        <strain evidence="1 2">KCTC 12285</strain>
    </source>
</reference>
<dbReference type="Proteomes" id="UP000601108">
    <property type="component" value="Unassembled WGS sequence"/>
</dbReference>
<dbReference type="EMBL" id="BMWS01000046">
    <property type="protein sequence ID" value="GGX34365.1"/>
    <property type="molecule type" value="Genomic_DNA"/>
</dbReference>
<organism evidence="1 2">
    <name type="scientific">Aquimarina muelleri</name>
    <dbReference type="NCBI Taxonomy" id="279356"/>
    <lineage>
        <taxon>Bacteria</taxon>
        <taxon>Pseudomonadati</taxon>
        <taxon>Bacteroidota</taxon>
        <taxon>Flavobacteriia</taxon>
        <taxon>Flavobacteriales</taxon>
        <taxon>Flavobacteriaceae</taxon>
        <taxon>Aquimarina</taxon>
    </lineage>
</organism>
<gene>
    <name evidence="1" type="ORF">GCM10007384_38700</name>
</gene>
<evidence type="ECO:0000313" key="2">
    <source>
        <dbReference type="Proteomes" id="UP000601108"/>
    </source>
</evidence>
<dbReference type="AlphaFoldDB" id="A0A918N4C5"/>
<comment type="caution">
    <text evidence="1">The sequence shown here is derived from an EMBL/GenBank/DDBJ whole genome shotgun (WGS) entry which is preliminary data.</text>
</comment>
<proteinExistence type="predicted"/>
<name>A0A918N4C5_9FLAO</name>
<sequence length="328" mass="38173">MLLNVNNMNSVEVLACRGGSNIFDDLFLEIDGQQKKIELTQIIGKQYNIRFVFETAKKNLNYPNSIFGKEIFNKSLGKANLLTSSKVFLKNIRNDINHKVDLDFDDYEYLIGVKVFEDLPIHQHGVLETVPVPTNILNVYIYFYRNELLLSEENKIQKHFDGYNHLGFLLVDLPRMTEVIEKEYGQKELDLVYEFSNSEIIDKLFEEEIIMIVWGINPYTYPIYSVNDLELIKPLIGREFEQEGIFNIDKNIKELSIVPGYELNNWPRLLNNNYPKIALQGKGTKTYLKPFCLEDSDLETVITSFVIYRTEGVLEENKPLINVDLLYS</sequence>
<accession>A0A918N4C5</accession>
<protein>
    <submittedName>
        <fullName evidence="1">Uncharacterized protein</fullName>
    </submittedName>
</protein>
<keyword evidence="2" id="KW-1185">Reference proteome</keyword>